<dbReference type="AlphaFoldDB" id="A0A7V9ACF8"/>
<organism evidence="1 2">
    <name type="scientific">Thermogemmata fonticola</name>
    <dbReference type="NCBI Taxonomy" id="2755323"/>
    <lineage>
        <taxon>Bacteria</taxon>
        <taxon>Pseudomonadati</taxon>
        <taxon>Planctomycetota</taxon>
        <taxon>Planctomycetia</taxon>
        <taxon>Gemmatales</taxon>
        <taxon>Gemmataceae</taxon>
        <taxon>Thermogemmata</taxon>
    </lineage>
</organism>
<evidence type="ECO:0000313" key="1">
    <source>
        <dbReference type="EMBL" id="MBA2226747.1"/>
    </source>
</evidence>
<name>A0A7V9ACF8_9BACT</name>
<dbReference type="RefSeq" id="WP_194538188.1">
    <property type="nucleotide sequence ID" value="NZ_JACEFB010000007.1"/>
</dbReference>
<reference evidence="1 2" key="1">
    <citation type="submission" date="2020-07" db="EMBL/GenBank/DDBJ databases">
        <title>Thermogemmata thermophila gen. nov., sp. nov., a novel moderate thermophilic planctomycete from a Kamchatka hot spring.</title>
        <authorList>
            <person name="Elcheninov A.G."/>
            <person name="Podosokorskaya O.A."/>
            <person name="Kovaleva O.L."/>
            <person name="Novikov A."/>
            <person name="Bonch-Osmolovskaya E.A."/>
            <person name="Toshchakov S.V."/>
            <person name="Kublanov I.V."/>
        </authorList>
    </citation>
    <scope>NUCLEOTIDE SEQUENCE [LARGE SCALE GENOMIC DNA]</scope>
    <source>
        <strain evidence="1 2">2918</strain>
    </source>
</reference>
<protein>
    <submittedName>
        <fullName evidence="1">Uncharacterized protein</fullName>
    </submittedName>
</protein>
<comment type="caution">
    <text evidence="1">The sequence shown here is derived from an EMBL/GenBank/DDBJ whole genome shotgun (WGS) entry which is preliminary data.</text>
</comment>
<dbReference type="Proteomes" id="UP000542342">
    <property type="component" value="Unassembled WGS sequence"/>
</dbReference>
<dbReference type="EMBL" id="JACEFB010000007">
    <property type="protein sequence ID" value="MBA2226747.1"/>
    <property type="molecule type" value="Genomic_DNA"/>
</dbReference>
<sequence>MVVPPGLSASVIRAVGSAEIPPVLQAVNPDVKLAQLAAQEECPTAAAWLTAVAAVWVLPLPMPLDPQALDSFRPSSDLLGQLQGKSSAAGEGG</sequence>
<gene>
    <name evidence="1" type="ORF">H0921_11305</name>
</gene>
<keyword evidence="2" id="KW-1185">Reference proteome</keyword>
<accession>A0A7V9ACF8</accession>
<proteinExistence type="predicted"/>
<evidence type="ECO:0000313" key="2">
    <source>
        <dbReference type="Proteomes" id="UP000542342"/>
    </source>
</evidence>